<feature type="domain" description="DUF4132" evidence="2">
    <location>
        <begin position="417"/>
        <end position="562"/>
    </location>
</feature>
<proteinExistence type="predicted"/>
<accession>A0ABS2TVH2</accession>
<evidence type="ECO:0000256" key="1">
    <source>
        <dbReference type="SAM" id="MobiDB-lite"/>
    </source>
</evidence>
<organism evidence="3 4">
    <name type="scientific">Actinacidiphila acididurans</name>
    <dbReference type="NCBI Taxonomy" id="2784346"/>
    <lineage>
        <taxon>Bacteria</taxon>
        <taxon>Bacillati</taxon>
        <taxon>Actinomycetota</taxon>
        <taxon>Actinomycetes</taxon>
        <taxon>Kitasatosporales</taxon>
        <taxon>Streptomycetaceae</taxon>
        <taxon>Actinacidiphila</taxon>
    </lineage>
</organism>
<feature type="region of interest" description="Disordered" evidence="1">
    <location>
        <begin position="1"/>
        <end position="20"/>
    </location>
</feature>
<evidence type="ECO:0000313" key="4">
    <source>
        <dbReference type="Proteomes" id="UP000749040"/>
    </source>
</evidence>
<evidence type="ECO:0000313" key="3">
    <source>
        <dbReference type="EMBL" id="MBM9506956.1"/>
    </source>
</evidence>
<evidence type="ECO:0000259" key="2">
    <source>
        <dbReference type="Pfam" id="PF13569"/>
    </source>
</evidence>
<dbReference type="EMBL" id="JADKYB010000011">
    <property type="protein sequence ID" value="MBM9506956.1"/>
    <property type="molecule type" value="Genomic_DNA"/>
</dbReference>
<dbReference type="Pfam" id="PF13569">
    <property type="entry name" value="DUF4132"/>
    <property type="match status" value="1"/>
</dbReference>
<dbReference type="Proteomes" id="UP000749040">
    <property type="component" value="Unassembled WGS sequence"/>
</dbReference>
<protein>
    <submittedName>
        <fullName evidence="3">DUF4132 domain-containing protein</fullName>
    </submittedName>
</protein>
<reference evidence="3 4" key="1">
    <citation type="submission" date="2021-01" db="EMBL/GenBank/DDBJ databases">
        <title>Streptomyces acididurans sp. nov., isolated from a peat swamp forest soil.</title>
        <authorList>
            <person name="Chantavorakit T."/>
            <person name="Duangmal K."/>
        </authorList>
    </citation>
    <scope>NUCLEOTIDE SEQUENCE [LARGE SCALE GENOMIC DNA]</scope>
    <source>
        <strain evidence="3 4">KK5PA1</strain>
    </source>
</reference>
<feature type="compositionally biased region" description="Basic and acidic residues" evidence="1">
    <location>
        <begin position="1"/>
        <end position="11"/>
    </location>
</feature>
<dbReference type="RefSeq" id="WP_205358831.1">
    <property type="nucleotide sequence ID" value="NZ_JADKYB010000011.1"/>
</dbReference>
<sequence length="564" mass="62216">MLRADFPRPDPEYSAPRYEPLAPLGMNRRLVAAARADEREAPHEPFGPGGDPAVCPAPHSAAVIAALTEEQRRHVVRELQRRREGFLRRDREWWAVKALADVRCGWSPHEAAGLLRSAVSEFGHGQPARWGPDSEHCLHLPLAAVAELAPQDRGPTLPYLRRTLALCTDPHGTEPPAPDRERCARRLTDTLALPFPVDPLLPREDAYAAAVRCHLGPELYHPDVVELLRLCAGADGIRPDYAWLGSVREHLERSSVARDALRPLLLPYQGEEYACRAGRGLHSGVPGPIGGRLLGALAWAACLSGQPGTVDTLATALRRHSRLRSDELPPGSALFFRAGLAALDALAGEPGAGVHQRLLPDPGQALRGLARRQVNRLRQQPANWAPTALRYVIGDYTAQLTVDSDGTVSLGFRNAHGRALTGVPQRVRSRDPLRYAALRTRLTEVRAQVATHLGTLAERRIADPGTPAATWTAAYLDEPALQPLTRALIWQADTPRGPVLGLPVRRRRSTHWMLRDLTGAVHELTDDTPVRLWNPDRADADVVRAWREVLKRQRVRQPVRQIPE</sequence>
<keyword evidence="4" id="KW-1185">Reference proteome</keyword>
<name>A0ABS2TVH2_9ACTN</name>
<gene>
    <name evidence="3" type="ORF">ITX44_20970</name>
</gene>
<dbReference type="InterPro" id="IPR025406">
    <property type="entry name" value="DUF4132"/>
</dbReference>
<comment type="caution">
    <text evidence="3">The sequence shown here is derived from an EMBL/GenBank/DDBJ whole genome shotgun (WGS) entry which is preliminary data.</text>
</comment>